<gene>
    <name evidence="2" type="ORF">SAMN05216212_2653</name>
</gene>
<proteinExistence type="predicted"/>
<dbReference type="STRING" id="658219.SAMN05216212_2653"/>
<evidence type="ECO:0000256" key="1">
    <source>
        <dbReference type="SAM" id="SignalP"/>
    </source>
</evidence>
<feature type="chain" id="PRO_5011707310" evidence="1">
    <location>
        <begin position="23"/>
        <end position="434"/>
    </location>
</feature>
<dbReference type="SUPFAM" id="SSF48452">
    <property type="entry name" value="TPR-like"/>
    <property type="match status" value="1"/>
</dbReference>
<organism evidence="2 3">
    <name type="scientific">Microbulbifer yueqingensis</name>
    <dbReference type="NCBI Taxonomy" id="658219"/>
    <lineage>
        <taxon>Bacteria</taxon>
        <taxon>Pseudomonadati</taxon>
        <taxon>Pseudomonadota</taxon>
        <taxon>Gammaproteobacteria</taxon>
        <taxon>Cellvibrionales</taxon>
        <taxon>Microbulbiferaceae</taxon>
        <taxon>Microbulbifer</taxon>
    </lineage>
</organism>
<sequence length="434" mass="48952">MKRNLKWLALVAGLAVPQVLFAGEFAGGIEAFRSGDYKRALQLFEQAHSAGNNSSRLKYNLGVTLVKLGRYREASEYFYPLLSQPEWRDLARYNLALAAERQGSDLQAARHYRQVTASADSEKLRKLAGKRLRALAVADAGRHAKRGLGLVSLSAGYDDNAYALQNDLLEDVDTGDDSFSEAFAWGQYRLRGTPADGWRIYGYGFTRRYSELDSLNLASVSAGLVRDDRWRGWNTELGAATEFISLGGEEVTRQLQLLGRLKRTLGPGLLSLSYIPAYYVGGDEYSYLDGWRQRFGVKWRQPALGGELLAFYLYDNNDRADLVRQASDYYSYSPARHSVGTEVEWAPASRWTVATGVEFRQSVYAGTNLVTAEDGSVLRYQRESDRIKSWLSTKFRFTPRFSLDGKVVNIDNQENRELYTFDKSEISFGVSYIF</sequence>
<dbReference type="Gene3D" id="1.25.40.10">
    <property type="entry name" value="Tetratricopeptide repeat domain"/>
    <property type="match status" value="1"/>
</dbReference>
<name>A0A1G9CWX8_9GAMM</name>
<dbReference type="EMBL" id="FNFH01000005">
    <property type="protein sequence ID" value="SDK56123.1"/>
    <property type="molecule type" value="Genomic_DNA"/>
</dbReference>
<dbReference type="RefSeq" id="WP_175453114.1">
    <property type="nucleotide sequence ID" value="NZ_FNFH01000005.1"/>
</dbReference>
<reference evidence="3" key="1">
    <citation type="submission" date="2016-10" db="EMBL/GenBank/DDBJ databases">
        <authorList>
            <person name="Varghese N."/>
            <person name="Submissions S."/>
        </authorList>
    </citation>
    <scope>NUCLEOTIDE SEQUENCE [LARGE SCALE GENOMIC DNA]</scope>
    <source>
        <strain evidence="3">CGMCC 1.10658</strain>
    </source>
</reference>
<dbReference type="InterPro" id="IPR011990">
    <property type="entry name" value="TPR-like_helical_dom_sf"/>
</dbReference>
<protein>
    <submittedName>
        <fullName evidence="2">Tetratricopeptide repeat-containing protein</fullName>
    </submittedName>
</protein>
<evidence type="ECO:0000313" key="2">
    <source>
        <dbReference type="EMBL" id="SDK56123.1"/>
    </source>
</evidence>
<dbReference type="Pfam" id="PF14559">
    <property type="entry name" value="TPR_19"/>
    <property type="match status" value="1"/>
</dbReference>
<dbReference type="AlphaFoldDB" id="A0A1G9CWX8"/>
<evidence type="ECO:0000313" key="3">
    <source>
        <dbReference type="Proteomes" id="UP000199305"/>
    </source>
</evidence>
<dbReference type="Proteomes" id="UP000199305">
    <property type="component" value="Unassembled WGS sequence"/>
</dbReference>
<keyword evidence="1" id="KW-0732">Signal</keyword>
<feature type="signal peptide" evidence="1">
    <location>
        <begin position="1"/>
        <end position="22"/>
    </location>
</feature>
<accession>A0A1G9CWX8</accession>
<keyword evidence="3" id="KW-1185">Reference proteome</keyword>